<dbReference type="InterPro" id="IPR026607">
    <property type="entry name" value="DMRT"/>
</dbReference>
<feature type="region of interest" description="Disordered" evidence="7">
    <location>
        <begin position="79"/>
        <end position="140"/>
    </location>
</feature>
<dbReference type="GO" id="GO:0006355">
    <property type="term" value="P:regulation of DNA-templated transcription"/>
    <property type="evidence" value="ECO:0007669"/>
    <property type="project" value="InterPro"/>
</dbReference>
<dbReference type="GO" id="GO:0046872">
    <property type="term" value="F:metal ion binding"/>
    <property type="evidence" value="ECO:0007669"/>
    <property type="project" value="UniProtKB-KW"/>
</dbReference>
<dbReference type="Pfam" id="PF00751">
    <property type="entry name" value="DM"/>
    <property type="match status" value="1"/>
</dbReference>
<comment type="similarity">
    <text evidence="1">Belongs to the DMRT family.</text>
</comment>
<dbReference type="PANTHER" id="PTHR12322:SF53">
    <property type="entry name" value="DOUBLESEX-MAB RELATED 11E"/>
    <property type="match status" value="1"/>
</dbReference>
<gene>
    <name evidence="9" type="ORF">BRAFLDRAFT_69907</name>
</gene>
<organism>
    <name type="scientific">Branchiostoma floridae</name>
    <name type="common">Florida lancelet</name>
    <name type="synonym">Amphioxus</name>
    <dbReference type="NCBI Taxonomy" id="7739"/>
    <lineage>
        <taxon>Eukaryota</taxon>
        <taxon>Metazoa</taxon>
        <taxon>Chordata</taxon>
        <taxon>Cephalochordata</taxon>
        <taxon>Leptocardii</taxon>
        <taxon>Amphioxiformes</taxon>
        <taxon>Branchiostomatidae</taxon>
        <taxon>Branchiostoma</taxon>
    </lineage>
</organism>
<dbReference type="Gene3D" id="4.10.1040.10">
    <property type="entry name" value="DM DNA-binding domain"/>
    <property type="match status" value="1"/>
</dbReference>
<reference evidence="9" key="1">
    <citation type="journal article" date="2008" name="Nature">
        <title>The amphioxus genome and the evolution of the chordate karyotype.</title>
        <authorList>
            <consortium name="US DOE Joint Genome Institute (JGI-PGF)"/>
            <person name="Putnam N.H."/>
            <person name="Butts T."/>
            <person name="Ferrier D.E.K."/>
            <person name="Furlong R.F."/>
            <person name="Hellsten U."/>
            <person name="Kawashima T."/>
            <person name="Robinson-Rechavi M."/>
            <person name="Shoguchi E."/>
            <person name="Terry A."/>
            <person name="Yu J.-K."/>
            <person name="Benito-Gutierrez E.L."/>
            <person name="Dubchak I."/>
            <person name="Garcia-Fernandez J."/>
            <person name="Gibson-Brown J.J."/>
            <person name="Grigoriev I.V."/>
            <person name="Horton A.C."/>
            <person name="de Jong P.J."/>
            <person name="Jurka J."/>
            <person name="Kapitonov V.V."/>
            <person name="Kohara Y."/>
            <person name="Kuroki Y."/>
            <person name="Lindquist E."/>
            <person name="Lucas S."/>
            <person name="Osoegawa K."/>
            <person name="Pennacchio L.A."/>
            <person name="Salamov A.A."/>
            <person name="Satou Y."/>
            <person name="Sauka-Spengler T."/>
            <person name="Schmutz J."/>
            <person name="Shin-I T."/>
            <person name="Toyoda A."/>
            <person name="Bronner-Fraser M."/>
            <person name="Fujiyama A."/>
            <person name="Holland L.Z."/>
            <person name="Holland P.W.H."/>
            <person name="Satoh N."/>
            <person name="Rokhsar D.S."/>
        </authorList>
    </citation>
    <scope>NUCLEOTIDE SEQUENCE [LARGE SCALE GENOMIC DNA]</scope>
    <source>
        <strain evidence="9">S238N-H82</strain>
        <tissue evidence="9">Testes</tissue>
    </source>
</reference>
<proteinExistence type="inferred from homology"/>
<dbReference type="EMBL" id="GG666491">
    <property type="protein sequence ID" value="EEN63485.1"/>
    <property type="molecule type" value="Genomic_DNA"/>
</dbReference>
<dbReference type="InterPro" id="IPR001275">
    <property type="entry name" value="DM_DNA-bd"/>
</dbReference>
<evidence type="ECO:0000256" key="6">
    <source>
        <dbReference type="PROSITE-ProRule" id="PRU00070"/>
    </source>
</evidence>
<dbReference type="SUPFAM" id="SSF82927">
    <property type="entry name" value="Cysteine-rich DNA binding domain, (DM domain)"/>
    <property type="match status" value="1"/>
</dbReference>
<evidence type="ECO:0000256" key="4">
    <source>
        <dbReference type="ARBA" id="ARBA00023125"/>
    </source>
</evidence>
<dbReference type="InParanoid" id="C3Y8P8"/>
<evidence type="ECO:0000259" key="8">
    <source>
        <dbReference type="PROSITE" id="PS50809"/>
    </source>
</evidence>
<evidence type="ECO:0000256" key="3">
    <source>
        <dbReference type="ARBA" id="ARBA00022833"/>
    </source>
</evidence>
<evidence type="ECO:0000313" key="9">
    <source>
        <dbReference type="EMBL" id="EEN63485.1"/>
    </source>
</evidence>
<name>C3Y8P8_BRAFL</name>
<feature type="region of interest" description="Disordered" evidence="7">
    <location>
        <begin position="154"/>
        <end position="186"/>
    </location>
</feature>
<keyword evidence="2 6" id="KW-0479">Metal-binding</keyword>
<feature type="DNA-binding region" description="DM" evidence="6">
    <location>
        <begin position="11"/>
        <end position="58"/>
    </location>
</feature>
<comment type="subcellular location">
    <subcellularLocation>
        <location evidence="6">Nucleus</location>
    </subcellularLocation>
</comment>
<dbReference type="PROSITE" id="PS40000">
    <property type="entry name" value="DM_1"/>
    <property type="match status" value="1"/>
</dbReference>
<keyword evidence="5 6" id="KW-0539">Nucleus</keyword>
<dbReference type="AlphaFoldDB" id="C3Y8P8"/>
<dbReference type="GO" id="GO:0043565">
    <property type="term" value="F:sequence-specific DNA binding"/>
    <property type="evidence" value="ECO:0007669"/>
    <property type="project" value="InterPro"/>
</dbReference>
<evidence type="ECO:0000256" key="2">
    <source>
        <dbReference type="ARBA" id="ARBA00022723"/>
    </source>
</evidence>
<feature type="domain" description="DM" evidence="8">
    <location>
        <begin position="11"/>
        <end position="58"/>
    </location>
</feature>
<dbReference type="STRING" id="7739.C3Y8P8"/>
<keyword evidence="3 6" id="KW-0862">Zinc</keyword>
<evidence type="ECO:0000256" key="1">
    <source>
        <dbReference type="ARBA" id="ARBA00006834"/>
    </source>
</evidence>
<accession>C3Y8P8</accession>
<protein>
    <recommendedName>
        <fullName evidence="8">DM domain-containing protein</fullName>
    </recommendedName>
</protein>
<keyword evidence="4 6" id="KW-0238">DNA-binding</keyword>
<dbReference type="InterPro" id="IPR036407">
    <property type="entry name" value="DM_DNA-bd_sf"/>
</dbReference>
<dbReference type="PROSITE" id="PS50809">
    <property type="entry name" value="DM_2"/>
    <property type="match status" value="1"/>
</dbReference>
<evidence type="ECO:0000256" key="7">
    <source>
        <dbReference type="SAM" id="MobiDB-lite"/>
    </source>
</evidence>
<evidence type="ECO:0000256" key="5">
    <source>
        <dbReference type="ARBA" id="ARBA00023242"/>
    </source>
</evidence>
<dbReference type="SMART" id="SM00301">
    <property type="entry name" value="DM"/>
    <property type="match status" value="1"/>
</dbReference>
<sequence length="186" mass="20271">MSGTDKREYTCKRCRVHGVVVAVKGHKRQCHWKYCQCPGCQQVTSYRQEHASEINAKREVGSDMSVADVINIANFGRSIGATKPTSTSAKRREKQVGYNPRPEEAVAGPSSEFAPFQVSDSESRQMPPPSSSDQAGLDLDSDVNYLVDMFPGAKENLGLSSQGHKEGDYQHGAGRGPANRNPGGTW</sequence>
<dbReference type="GO" id="GO:0005634">
    <property type="term" value="C:nucleus"/>
    <property type="evidence" value="ECO:0007669"/>
    <property type="project" value="UniProtKB-SubCell"/>
</dbReference>
<dbReference type="PANTHER" id="PTHR12322">
    <property type="entry name" value="DOUBLESEX AND MAB-3 RELATED TRANSCRIPTION FACTOR DMRT"/>
    <property type="match status" value="1"/>
</dbReference>